<organism evidence="2 3">
    <name type="scientific">Botryobasidium botryosum (strain FD-172 SS1)</name>
    <dbReference type="NCBI Taxonomy" id="930990"/>
    <lineage>
        <taxon>Eukaryota</taxon>
        <taxon>Fungi</taxon>
        <taxon>Dikarya</taxon>
        <taxon>Basidiomycota</taxon>
        <taxon>Agaricomycotina</taxon>
        <taxon>Agaricomycetes</taxon>
        <taxon>Cantharellales</taxon>
        <taxon>Botryobasidiaceae</taxon>
        <taxon>Botryobasidium</taxon>
    </lineage>
</organism>
<dbReference type="EMBL" id="KL198065">
    <property type="protein sequence ID" value="KDQ10725.1"/>
    <property type="molecule type" value="Genomic_DNA"/>
</dbReference>
<reference evidence="3" key="1">
    <citation type="journal article" date="2014" name="Proc. Natl. Acad. Sci. U.S.A.">
        <title>Extensive sampling of basidiomycete genomes demonstrates inadequacy of the white-rot/brown-rot paradigm for wood decay fungi.</title>
        <authorList>
            <person name="Riley R."/>
            <person name="Salamov A.A."/>
            <person name="Brown D.W."/>
            <person name="Nagy L.G."/>
            <person name="Floudas D."/>
            <person name="Held B.W."/>
            <person name="Levasseur A."/>
            <person name="Lombard V."/>
            <person name="Morin E."/>
            <person name="Otillar R."/>
            <person name="Lindquist E.A."/>
            <person name="Sun H."/>
            <person name="LaButti K.M."/>
            <person name="Schmutz J."/>
            <person name="Jabbour D."/>
            <person name="Luo H."/>
            <person name="Baker S.E."/>
            <person name="Pisabarro A.G."/>
            <person name="Walton J.D."/>
            <person name="Blanchette R.A."/>
            <person name="Henrissat B."/>
            <person name="Martin F."/>
            <person name="Cullen D."/>
            <person name="Hibbett D.S."/>
            <person name="Grigoriev I.V."/>
        </authorList>
    </citation>
    <scope>NUCLEOTIDE SEQUENCE [LARGE SCALE GENOMIC DNA]</scope>
    <source>
        <strain evidence="3">FD-172 SS1</strain>
    </source>
</reference>
<dbReference type="STRING" id="930990.A0A067M7P1"/>
<evidence type="ECO:0000313" key="2">
    <source>
        <dbReference type="EMBL" id="KDQ10725.1"/>
    </source>
</evidence>
<dbReference type="OrthoDB" id="1099063at2759"/>
<keyword evidence="3" id="KW-1185">Reference proteome</keyword>
<dbReference type="AlphaFoldDB" id="A0A067M7P1"/>
<evidence type="ECO:0000256" key="1">
    <source>
        <dbReference type="SAM" id="MobiDB-lite"/>
    </source>
</evidence>
<dbReference type="HOGENOM" id="CLU_056758_1_0_1"/>
<proteinExistence type="predicted"/>
<gene>
    <name evidence="2" type="ORF">BOTBODRAFT_163600</name>
</gene>
<name>A0A067M7P1_BOTB1</name>
<evidence type="ECO:0000313" key="3">
    <source>
        <dbReference type="Proteomes" id="UP000027195"/>
    </source>
</evidence>
<sequence>MSKLRRASNLRGTRPARTGIVSLPRYSVALSRANSSAPSSSSSATSTTSATSSPIGSAIGTPCTPQTQSPRAYINFISNPPPDSPYAQYYAKPSKGKGKSPEDECESRNISDREWELRIGRAIFVLQRTLPDFFTTGLVMTSAVAPGEPGEPIYSKAIRLTYMPPVRLPAPFPQTLHIEGLSLYQASAVVLRTSLTTLYSDCHVELTRTNVVSSGRRERKAQIALCMVGQNRVSGARAEWNVDATYTFSPLSGLVYRHEIESIRPAPHIAFYDMMRASLHRLIGEGSTPGIGGVGGGKVTTSDPPQVK</sequence>
<feature type="compositionally biased region" description="Low complexity" evidence="1">
    <location>
        <begin position="35"/>
        <end position="60"/>
    </location>
</feature>
<dbReference type="Proteomes" id="UP000027195">
    <property type="component" value="Unassembled WGS sequence"/>
</dbReference>
<dbReference type="InParanoid" id="A0A067M7P1"/>
<feature type="region of interest" description="Disordered" evidence="1">
    <location>
        <begin position="85"/>
        <end position="108"/>
    </location>
</feature>
<accession>A0A067M7P1</accession>
<feature type="region of interest" description="Disordered" evidence="1">
    <location>
        <begin position="1"/>
        <end position="65"/>
    </location>
</feature>
<feature type="compositionally biased region" description="Basic and acidic residues" evidence="1">
    <location>
        <begin position="99"/>
        <end position="108"/>
    </location>
</feature>
<protein>
    <submittedName>
        <fullName evidence="2">Uncharacterized protein</fullName>
    </submittedName>
</protein>